<keyword evidence="3" id="KW-1185">Reference proteome</keyword>
<evidence type="ECO:0000256" key="1">
    <source>
        <dbReference type="SAM" id="Phobius"/>
    </source>
</evidence>
<organism evidence="2 3">
    <name type="scientific">Brachionus plicatilis</name>
    <name type="common">Marine rotifer</name>
    <name type="synonym">Brachionus muelleri</name>
    <dbReference type="NCBI Taxonomy" id="10195"/>
    <lineage>
        <taxon>Eukaryota</taxon>
        <taxon>Metazoa</taxon>
        <taxon>Spiralia</taxon>
        <taxon>Gnathifera</taxon>
        <taxon>Rotifera</taxon>
        <taxon>Eurotatoria</taxon>
        <taxon>Monogononta</taxon>
        <taxon>Pseudotrocha</taxon>
        <taxon>Ploima</taxon>
        <taxon>Brachionidae</taxon>
        <taxon>Brachionus</taxon>
    </lineage>
</organism>
<accession>A0A3M7S614</accession>
<sequence length="100" mass="11359">MLVTTGSLFHIIIRAMLIPMMAIITVSKQKGTKDCSLFSLGYSLALSMDIDNGKLVFGQNKLRSEFSEIIKNQNLYLYLFSYAEIENYNPKFTSICVHLI</sequence>
<evidence type="ECO:0000313" key="2">
    <source>
        <dbReference type="EMBL" id="RNA31236.1"/>
    </source>
</evidence>
<dbReference type="EMBL" id="REGN01001967">
    <property type="protein sequence ID" value="RNA31236.1"/>
    <property type="molecule type" value="Genomic_DNA"/>
</dbReference>
<keyword evidence="1" id="KW-1133">Transmembrane helix</keyword>
<comment type="caution">
    <text evidence="2">The sequence shown here is derived from an EMBL/GenBank/DDBJ whole genome shotgun (WGS) entry which is preliminary data.</text>
</comment>
<dbReference type="Proteomes" id="UP000276133">
    <property type="component" value="Unassembled WGS sequence"/>
</dbReference>
<proteinExistence type="predicted"/>
<protein>
    <submittedName>
        <fullName evidence="2">Uncharacterized protein</fullName>
    </submittedName>
</protein>
<dbReference type="AlphaFoldDB" id="A0A3M7S614"/>
<feature type="transmembrane region" description="Helical" evidence="1">
    <location>
        <begin position="6"/>
        <end position="26"/>
    </location>
</feature>
<reference evidence="2 3" key="1">
    <citation type="journal article" date="2018" name="Sci. Rep.">
        <title>Genomic signatures of local adaptation to the degree of environmental predictability in rotifers.</title>
        <authorList>
            <person name="Franch-Gras L."/>
            <person name="Hahn C."/>
            <person name="Garcia-Roger E.M."/>
            <person name="Carmona M.J."/>
            <person name="Serra M."/>
            <person name="Gomez A."/>
        </authorList>
    </citation>
    <scope>NUCLEOTIDE SEQUENCE [LARGE SCALE GENOMIC DNA]</scope>
    <source>
        <strain evidence="2">HYR1</strain>
    </source>
</reference>
<name>A0A3M7S614_BRAPC</name>
<keyword evidence="1" id="KW-0812">Transmembrane</keyword>
<gene>
    <name evidence="2" type="ORF">BpHYR1_003214</name>
</gene>
<keyword evidence="1" id="KW-0472">Membrane</keyword>
<evidence type="ECO:0000313" key="3">
    <source>
        <dbReference type="Proteomes" id="UP000276133"/>
    </source>
</evidence>